<dbReference type="VEuPathDB" id="FungiDB:LEMA_uP081080.1"/>
<keyword evidence="2" id="KW-1185">Reference proteome</keyword>
<dbReference type="OrthoDB" id="10418489at2759"/>
<dbReference type="HOGENOM" id="CLU_2654957_0_0_1"/>
<sequence length="76" mass="8427">MNIPIGLNARVATCIRSHYDRSEYPQAKTSICRTSVGVFTQSSCTKSCPRLNSPDLIAFQTPHRICEAIILAIRFG</sequence>
<organism evidence="2">
    <name type="scientific">Leptosphaeria maculans (strain JN3 / isolate v23.1.3 / race Av1-4-5-6-7-8)</name>
    <name type="common">Blackleg fungus</name>
    <name type="synonym">Phoma lingam</name>
    <dbReference type="NCBI Taxonomy" id="985895"/>
    <lineage>
        <taxon>Eukaryota</taxon>
        <taxon>Fungi</taxon>
        <taxon>Dikarya</taxon>
        <taxon>Ascomycota</taxon>
        <taxon>Pezizomycotina</taxon>
        <taxon>Dothideomycetes</taxon>
        <taxon>Pleosporomycetidae</taxon>
        <taxon>Pleosporales</taxon>
        <taxon>Pleosporineae</taxon>
        <taxon>Leptosphaeriaceae</taxon>
        <taxon>Plenodomus</taxon>
        <taxon>Plenodomus lingam/Leptosphaeria maculans species complex</taxon>
    </lineage>
</organism>
<dbReference type="Proteomes" id="UP000002668">
    <property type="component" value="Genome"/>
</dbReference>
<evidence type="ECO:0000313" key="2">
    <source>
        <dbReference type="Proteomes" id="UP000002668"/>
    </source>
</evidence>
<accession>E5A5H1</accession>
<dbReference type="AlphaFoldDB" id="E5A5H1"/>
<reference evidence="2" key="1">
    <citation type="journal article" date="2011" name="Nat. Commun.">
        <title>Effector diversification within compartments of the Leptosphaeria maculans genome affected by Repeat-Induced Point mutations.</title>
        <authorList>
            <person name="Rouxel T."/>
            <person name="Grandaubert J."/>
            <person name="Hane J.K."/>
            <person name="Hoede C."/>
            <person name="van de Wouw A.P."/>
            <person name="Couloux A."/>
            <person name="Dominguez V."/>
            <person name="Anthouard V."/>
            <person name="Bally P."/>
            <person name="Bourras S."/>
            <person name="Cozijnsen A.J."/>
            <person name="Ciuffetti L.M."/>
            <person name="Degrave A."/>
            <person name="Dilmaghani A."/>
            <person name="Duret L."/>
            <person name="Fudal I."/>
            <person name="Goodwin S.B."/>
            <person name="Gout L."/>
            <person name="Glaser N."/>
            <person name="Linglin J."/>
            <person name="Kema G.H.J."/>
            <person name="Lapalu N."/>
            <person name="Lawrence C.B."/>
            <person name="May K."/>
            <person name="Meyer M."/>
            <person name="Ollivier B."/>
            <person name="Poulain J."/>
            <person name="Schoch C.L."/>
            <person name="Simon A."/>
            <person name="Spatafora J.W."/>
            <person name="Stachowiak A."/>
            <person name="Turgeon B.G."/>
            <person name="Tyler B.M."/>
            <person name="Vincent D."/>
            <person name="Weissenbach J."/>
            <person name="Amselem J."/>
            <person name="Quesneville H."/>
            <person name="Oliver R.P."/>
            <person name="Wincker P."/>
            <person name="Balesdent M.-H."/>
            <person name="Howlett B.J."/>
        </authorList>
    </citation>
    <scope>NUCLEOTIDE SEQUENCE [LARGE SCALE GENOMIC DNA]</scope>
    <source>
        <strain evidence="2">JN3 / isolate v23.1.3 / race Av1-4-5-6-7-8</strain>
    </source>
</reference>
<name>E5A5H1_LEPMJ</name>
<proteinExistence type="predicted"/>
<protein>
    <submittedName>
        <fullName evidence="1">Predicted protein</fullName>
    </submittedName>
</protein>
<gene>
    <name evidence="1" type="ORF">LEMA_uP081080.1</name>
</gene>
<evidence type="ECO:0000313" key="1">
    <source>
        <dbReference type="EMBL" id="CBX98869.1"/>
    </source>
</evidence>
<dbReference type="EMBL" id="FP929134">
    <property type="protein sequence ID" value="CBX98869.1"/>
    <property type="molecule type" value="Genomic_DNA"/>
</dbReference>
<dbReference type="InParanoid" id="E5A5H1"/>